<dbReference type="KEGG" id="spu:115920690"/>
<organism evidence="12 13">
    <name type="scientific">Strongylocentrotus purpuratus</name>
    <name type="common">Purple sea urchin</name>
    <dbReference type="NCBI Taxonomy" id="7668"/>
    <lineage>
        <taxon>Eukaryota</taxon>
        <taxon>Metazoa</taxon>
        <taxon>Echinodermata</taxon>
        <taxon>Eleutherozoa</taxon>
        <taxon>Echinozoa</taxon>
        <taxon>Echinoidea</taxon>
        <taxon>Euechinoidea</taxon>
        <taxon>Echinacea</taxon>
        <taxon>Camarodonta</taxon>
        <taxon>Echinidea</taxon>
        <taxon>Strongylocentrotidae</taxon>
        <taxon>Strongylocentrotus</taxon>
    </lineage>
</organism>
<evidence type="ECO:0000256" key="2">
    <source>
        <dbReference type="ARBA" id="ARBA00022692"/>
    </source>
</evidence>
<dbReference type="SUPFAM" id="SSF81321">
    <property type="entry name" value="Family A G protein-coupled receptor-like"/>
    <property type="match status" value="1"/>
</dbReference>
<evidence type="ECO:0000256" key="5">
    <source>
        <dbReference type="ARBA" id="ARBA00023136"/>
    </source>
</evidence>
<reference evidence="13" key="1">
    <citation type="submission" date="2015-02" db="EMBL/GenBank/DDBJ databases">
        <title>Genome sequencing for Strongylocentrotus purpuratus.</title>
        <authorList>
            <person name="Murali S."/>
            <person name="Liu Y."/>
            <person name="Vee V."/>
            <person name="English A."/>
            <person name="Wang M."/>
            <person name="Skinner E."/>
            <person name="Han Y."/>
            <person name="Muzny D.M."/>
            <person name="Worley K.C."/>
            <person name="Gibbs R.A."/>
        </authorList>
    </citation>
    <scope>NUCLEOTIDE SEQUENCE</scope>
</reference>
<feature type="transmembrane region" description="Helical" evidence="10">
    <location>
        <begin position="33"/>
        <end position="58"/>
    </location>
</feature>
<dbReference type="OMA" id="THHRENI"/>
<dbReference type="AlphaFoldDB" id="A0A7M7SUW9"/>
<dbReference type="PANTHER" id="PTHR45695">
    <property type="entry name" value="LEUCOKININ RECEPTOR-RELATED"/>
    <property type="match status" value="1"/>
</dbReference>
<evidence type="ECO:0000313" key="13">
    <source>
        <dbReference type="Proteomes" id="UP000007110"/>
    </source>
</evidence>
<dbReference type="PRINTS" id="PR00237">
    <property type="entry name" value="GPCRRHODOPSN"/>
</dbReference>
<evidence type="ECO:0000256" key="6">
    <source>
        <dbReference type="ARBA" id="ARBA00023170"/>
    </source>
</evidence>
<evidence type="ECO:0000256" key="4">
    <source>
        <dbReference type="ARBA" id="ARBA00023040"/>
    </source>
</evidence>
<feature type="transmembrane region" description="Helical" evidence="10">
    <location>
        <begin position="70"/>
        <end position="96"/>
    </location>
</feature>
<dbReference type="InterPro" id="IPR000276">
    <property type="entry name" value="GPCR_Rhodpsn"/>
</dbReference>
<dbReference type="EnsemblMetazoa" id="XM_030977119">
    <property type="protein sequence ID" value="XP_030832979"/>
    <property type="gene ID" value="LOC115920690"/>
</dbReference>
<keyword evidence="4 8" id="KW-0297">G-protein coupled receptor</keyword>
<dbReference type="OrthoDB" id="10042731at2759"/>
<dbReference type="PROSITE" id="PS00237">
    <property type="entry name" value="G_PROTEIN_RECEP_F1_1"/>
    <property type="match status" value="1"/>
</dbReference>
<dbReference type="CDD" id="cd00637">
    <property type="entry name" value="7tm_classA_rhodopsin-like"/>
    <property type="match status" value="1"/>
</dbReference>
<evidence type="ECO:0000259" key="11">
    <source>
        <dbReference type="PROSITE" id="PS50262"/>
    </source>
</evidence>
<feature type="transmembrane region" description="Helical" evidence="10">
    <location>
        <begin position="142"/>
        <end position="167"/>
    </location>
</feature>
<reference evidence="12" key="2">
    <citation type="submission" date="2021-01" db="UniProtKB">
        <authorList>
            <consortium name="EnsemblMetazoa"/>
        </authorList>
    </citation>
    <scope>IDENTIFICATION</scope>
</reference>
<dbReference type="PROSITE" id="PS50262">
    <property type="entry name" value="G_PROTEIN_RECEP_F1_2"/>
    <property type="match status" value="1"/>
</dbReference>
<dbReference type="GO" id="GO:0007186">
    <property type="term" value="P:G protein-coupled receptor signaling pathway"/>
    <property type="evidence" value="ECO:0000318"/>
    <property type="project" value="GO_Central"/>
</dbReference>
<evidence type="ECO:0000256" key="7">
    <source>
        <dbReference type="ARBA" id="ARBA00023224"/>
    </source>
</evidence>
<name>A0A7M7SUW9_STRPU</name>
<keyword evidence="6 8" id="KW-0675">Receptor</keyword>
<dbReference type="PANTHER" id="PTHR45695:SF15">
    <property type="entry name" value="OPSIN RH2"/>
    <property type="match status" value="1"/>
</dbReference>
<evidence type="ECO:0000256" key="10">
    <source>
        <dbReference type="SAM" id="Phobius"/>
    </source>
</evidence>
<evidence type="ECO:0000256" key="3">
    <source>
        <dbReference type="ARBA" id="ARBA00022989"/>
    </source>
</evidence>
<protein>
    <recommendedName>
        <fullName evidence="11">G-protein coupled receptors family 1 profile domain-containing protein</fullName>
    </recommendedName>
</protein>
<dbReference type="Proteomes" id="UP000007110">
    <property type="component" value="Unassembled WGS sequence"/>
</dbReference>
<proteinExistence type="inferred from homology"/>
<dbReference type="GeneID" id="115920690"/>
<sequence length="427" mass="47574">MGDSRLSHTMMSLRTTTLPPLIGNEDGFETSSIIAVLVQVLICIWTISANGLVLVTVCGSRQLRSVMTSFLISLAAADFLLGVGMILSITITIWTTPFWPCLITYSILIGQCVASVWSLMGVAVDRYLHIVGNKMKWRITELFAQVSIMMVWVASFTTAAVPLLLFMNSPGGFEEGKSCFNFTALFPKFYLEFVFYGHECVPVLFMGFIYFHIIVILLQRVRRVDPIGEPAVGENNIIKYRKELKVIIKLVILLTVFSICTFPMVIGILLEIYKPNLILPPITRLTMVALTYLNSAINPVLFWFFNVQFRRSCGRLLRNACQALTSCACFSRSATAVYNVNTGPRGRQSSSSPTALPTINLTTYHCDEMGCKRTHHRENIHNVPSVGGDDVKNKETCSREACQNDPELPGTVHIDVDVTRSEESTVS</sequence>
<keyword evidence="5 10" id="KW-0472">Membrane</keyword>
<feature type="domain" description="G-protein coupled receptors family 1 profile" evidence="11">
    <location>
        <begin position="49"/>
        <end position="302"/>
    </location>
</feature>
<accession>A0A7M7SUW9</accession>
<dbReference type="Gene3D" id="1.20.1070.10">
    <property type="entry name" value="Rhodopsin 7-helix transmembrane proteins"/>
    <property type="match status" value="1"/>
</dbReference>
<dbReference type="InParanoid" id="A0A7M7SUW9"/>
<evidence type="ECO:0000256" key="1">
    <source>
        <dbReference type="ARBA" id="ARBA00004141"/>
    </source>
</evidence>
<feature type="compositionally biased region" description="Basic and acidic residues" evidence="9">
    <location>
        <begin position="414"/>
        <end position="427"/>
    </location>
</feature>
<feature type="region of interest" description="Disordered" evidence="9">
    <location>
        <begin position="401"/>
        <end position="427"/>
    </location>
</feature>
<feature type="transmembrane region" description="Helical" evidence="10">
    <location>
        <begin position="102"/>
        <end position="122"/>
    </location>
</feature>
<evidence type="ECO:0000313" key="12">
    <source>
        <dbReference type="EnsemblMetazoa" id="XP_030832979"/>
    </source>
</evidence>
<comment type="similarity">
    <text evidence="8">Belongs to the G-protein coupled receptor 1 family.</text>
</comment>
<dbReference type="GO" id="GO:0004930">
    <property type="term" value="F:G protein-coupled receptor activity"/>
    <property type="evidence" value="ECO:0000318"/>
    <property type="project" value="GO_Central"/>
</dbReference>
<feature type="transmembrane region" description="Helical" evidence="10">
    <location>
        <begin position="282"/>
        <end position="305"/>
    </location>
</feature>
<dbReference type="FunFam" id="1.20.1070.10:FF:000949">
    <property type="entry name" value="Uncharacterized protein"/>
    <property type="match status" value="1"/>
</dbReference>
<evidence type="ECO:0000256" key="9">
    <source>
        <dbReference type="SAM" id="MobiDB-lite"/>
    </source>
</evidence>
<keyword evidence="2 8" id="KW-0812">Transmembrane</keyword>
<dbReference type="InterPro" id="IPR017452">
    <property type="entry name" value="GPCR_Rhodpsn_7TM"/>
</dbReference>
<feature type="transmembrane region" description="Helical" evidence="10">
    <location>
        <begin position="246"/>
        <end position="270"/>
    </location>
</feature>
<dbReference type="Pfam" id="PF00001">
    <property type="entry name" value="7tm_1"/>
    <property type="match status" value="1"/>
</dbReference>
<comment type="subcellular location">
    <subcellularLocation>
        <location evidence="1">Membrane</location>
        <topology evidence="1">Multi-pass membrane protein</topology>
    </subcellularLocation>
</comment>
<feature type="transmembrane region" description="Helical" evidence="10">
    <location>
        <begin position="195"/>
        <end position="218"/>
    </location>
</feature>
<dbReference type="GO" id="GO:0005886">
    <property type="term" value="C:plasma membrane"/>
    <property type="evidence" value="ECO:0000318"/>
    <property type="project" value="GO_Central"/>
</dbReference>
<keyword evidence="13" id="KW-1185">Reference proteome</keyword>
<evidence type="ECO:0000256" key="8">
    <source>
        <dbReference type="RuleBase" id="RU000688"/>
    </source>
</evidence>
<keyword evidence="7 8" id="KW-0807">Transducer</keyword>
<dbReference type="RefSeq" id="XP_030832979.1">
    <property type="nucleotide sequence ID" value="XM_030977119.1"/>
</dbReference>
<keyword evidence="3 10" id="KW-1133">Transmembrane helix</keyword>